<accession>A0A4R5N6V1</accession>
<name>A0A4R5N6V1_9LACO</name>
<protein>
    <submittedName>
        <fullName evidence="2">Uncharacterized protein</fullName>
    </submittedName>
</protein>
<comment type="caution">
    <text evidence="2">The sequence shown here is derived from an EMBL/GenBank/DDBJ whole genome shotgun (WGS) entry which is preliminary data.</text>
</comment>
<keyword evidence="1" id="KW-0812">Transmembrane</keyword>
<dbReference type="AlphaFoldDB" id="A0A4R5N6V1"/>
<organism evidence="2 3">
    <name type="scientific">Leuconostoc fallax</name>
    <dbReference type="NCBI Taxonomy" id="1251"/>
    <lineage>
        <taxon>Bacteria</taxon>
        <taxon>Bacillati</taxon>
        <taxon>Bacillota</taxon>
        <taxon>Bacilli</taxon>
        <taxon>Lactobacillales</taxon>
        <taxon>Lactobacillaceae</taxon>
        <taxon>Leuconostoc</taxon>
    </lineage>
</organism>
<evidence type="ECO:0000313" key="3">
    <source>
        <dbReference type="Proteomes" id="UP000295681"/>
    </source>
</evidence>
<dbReference type="STRING" id="907931.GCA_000165675_01478"/>
<dbReference type="Proteomes" id="UP000295681">
    <property type="component" value="Unassembled WGS sequence"/>
</dbReference>
<feature type="transmembrane region" description="Helical" evidence="1">
    <location>
        <begin position="61"/>
        <end position="81"/>
    </location>
</feature>
<evidence type="ECO:0000256" key="1">
    <source>
        <dbReference type="SAM" id="Phobius"/>
    </source>
</evidence>
<feature type="transmembrane region" description="Helical" evidence="1">
    <location>
        <begin position="21"/>
        <end position="41"/>
    </location>
</feature>
<reference evidence="2 3" key="1">
    <citation type="journal article" date="2019" name="Appl. Microbiol. Biotechnol.">
        <title>Uncovering carbohydrate metabolism through a genotype-phenotype association study of 56 lactic acid bacteria genomes.</title>
        <authorList>
            <person name="Buron-Moles G."/>
            <person name="Chailyan A."/>
            <person name="Dolejs I."/>
            <person name="Forster J."/>
            <person name="Miks M.H."/>
        </authorList>
    </citation>
    <scope>NUCLEOTIDE SEQUENCE [LARGE SCALE GENOMIC DNA]</scope>
    <source>
        <strain evidence="2 3">ATCC 700006</strain>
    </source>
</reference>
<proteinExistence type="predicted"/>
<dbReference type="EMBL" id="PUFI01000015">
    <property type="protein sequence ID" value="TDG67534.1"/>
    <property type="molecule type" value="Genomic_DNA"/>
</dbReference>
<evidence type="ECO:0000313" key="2">
    <source>
        <dbReference type="EMBL" id="TDG67534.1"/>
    </source>
</evidence>
<sequence length="250" mass="29919">MRRWEDSIQEKAKQLWDNHKVVLLIFIIGFPMVIQILFGIFNIVSRMKSWNFRFPDSSNWIGFWGSYLGIIPSGLIAYIVAKMQIDNDNTQNKTSSIQERHVKDLFQINNKIRKLDPVFHYGRTNLAFLNNEFDKIKKVDIKNSEDLEFQLERSEESLRKVEIFVVIGELMLDIQMMPQLRDSNIYKNLRRLETDFDMLSEQINNIYNDAEDRSDEVMLFRHIAGLYKACFFHYKEMLEILSNKIYKYYE</sequence>
<gene>
    <name evidence="2" type="ORF">C5L23_001333</name>
</gene>
<keyword evidence="1" id="KW-0472">Membrane</keyword>
<keyword evidence="3" id="KW-1185">Reference proteome</keyword>
<dbReference type="RefSeq" id="WP_133264536.1">
    <property type="nucleotide sequence ID" value="NZ_JAGYGP010000001.1"/>
</dbReference>
<keyword evidence="1" id="KW-1133">Transmembrane helix</keyword>